<dbReference type="Gene3D" id="2.70.150.10">
    <property type="entry name" value="Calcium-transporting ATPase, cytoplasmic transduction domain A"/>
    <property type="match status" value="1"/>
</dbReference>
<comment type="subcellular location">
    <subcellularLocation>
        <location evidence="16">Cell membrane</location>
    </subcellularLocation>
    <subcellularLocation>
        <location evidence="1">Endomembrane system</location>
        <topology evidence="1">Multi-pass membrane protein</topology>
    </subcellularLocation>
</comment>
<protein>
    <recommendedName>
        <fullName evidence="3">P-type Cu(+) transporter</fullName>
        <ecNumber evidence="3">7.2.2.8</ecNumber>
    </recommendedName>
</protein>
<dbReference type="SUPFAM" id="SSF81665">
    <property type="entry name" value="Calcium ATPase, transmembrane domain M"/>
    <property type="match status" value="1"/>
</dbReference>
<dbReference type="InterPro" id="IPR036163">
    <property type="entry name" value="HMA_dom_sf"/>
</dbReference>
<evidence type="ECO:0000256" key="7">
    <source>
        <dbReference type="ARBA" id="ARBA00022741"/>
    </source>
</evidence>
<keyword evidence="13" id="KW-0406">Ion transport</keyword>
<dbReference type="NCBIfam" id="TIGR01494">
    <property type="entry name" value="ATPase_P-type"/>
    <property type="match status" value="1"/>
</dbReference>
<dbReference type="PROSITE" id="PS50846">
    <property type="entry name" value="HMA_2"/>
    <property type="match status" value="2"/>
</dbReference>
<dbReference type="Proteomes" id="UP000287155">
    <property type="component" value="Unassembled WGS sequence"/>
</dbReference>
<evidence type="ECO:0000256" key="8">
    <source>
        <dbReference type="ARBA" id="ARBA00022796"/>
    </source>
</evidence>
<evidence type="ECO:0000256" key="2">
    <source>
        <dbReference type="ARBA" id="ARBA00006024"/>
    </source>
</evidence>
<dbReference type="InterPro" id="IPR023214">
    <property type="entry name" value="HAD_sf"/>
</dbReference>
<evidence type="ECO:0000256" key="1">
    <source>
        <dbReference type="ARBA" id="ARBA00004127"/>
    </source>
</evidence>
<keyword evidence="8" id="KW-0187">Copper transport</keyword>
<evidence type="ECO:0000313" key="19">
    <source>
        <dbReference type="EMBL" id="RTI12437.1"/>
    </source>
</evidence>
<dbReference type="InterPro" id="IPR018303">
    <property type="entry name" value="ATPase_P-typ_P_site"/>
</dbReference>
<dbReference type="GO" id="GO:0055070">
    <property type="term" value="P:copper ion homeostasis"/>
    <property type="evidence" value="ECO:0007669"/>
    <property type="project" value="TreeGrafter"/>
</dbReference>
<dbReference type="NCBIfam" id="TIGR01511">
    <property type="entry name" value="ATPase-IB1_Cu"/>
    <property type="match status" value="1"/>
</dbReference>
<dbReference type="GO" id="GO:0005524">
    <property type="term" value="F:ATP binding"/>
    <property type="evidence" value="ECO:0007669"/>
    <property type="project" value="UniProtKB-UniRule"/>
</dbReference>
<keyword evidence="11 16" id="KW-1133">Transmembrane helix</keyword>
<dbReference type="CDD" id="cd00371">
    <property type="entry name" value="HMA"/>
    <property type="match status" value="2"/>
</dbReference>
<keyword evidence="4" id="KW-0813">Transport</keyword>
<feature type="transmembrane region" description="Helical" evidence="16">
    <location>
        <begin position="777"/>
        <end position="796"/>
    </location>
</feature>
<evidence type="ECO:0000256" key="11">
    <source>
        <dbReference type="ARBA" id="ARBA00022989"/>
    </source>
</evidence>
<evidence type="ECO:0000256" key="6">
    <source>
        <dbReference type="ARBA" id="ARBA00022723"/>
    </source>
</evidence>
<dbReference type="InterPro" id="IPR008250">
    <property type="entry name" value="ATPase_P-typ_transduc_dom_A_sf"/>
</dbReference>
<evidence type="ECO:0000256" key="16">
    <source>
        <dbReference type="RuleBase" id="RU362081"/>
    </source>
</evidence>
<comment type="similarity">
    <text evidence="2 16">Belongs to the cation transport ATPase (P-type) (TC 3.A.3) family. Type IB subfamily.</text>
</comment>
<dbReference type="InterPro" id="IPR059000">
    <property type="entry name" value="ATPase_P-type_domA"/>
</dbReference>
<feature type="transmembrane region" description="Helical" evidence="16">
    <location>
        <begin position="252"/>
        <end position="270"/>
    </location>
</feature>
<dbReference type="PROSITE" id="PS00154">
    <property type="entry name" value="ATPASE_E1_E2"/>
    <property type="match status" value="1"/>
</dbReference>
<dbReference type="NCBIfam" id="TIGR01525">
    <property type="entry name" value="ATPase-IB_hvy"/>
    <property type="match status" value="1"/>
</dbReference>
<dbReference type="Pfam" id="PF00403">
    <property type="entry name" value="HMA"/>
    <property type="match status" value="1"/>
</dbReference>
<dbReference type="EMBL" id="PEMG01000021">
    <property type="protein sequence ID" value="RTI12437.1"/>
    <property type="molecule type" value="Genomic_DNA"/>
</dbReference>
<evidence type="ECO:0000256" key="12">
    <source>
        <dbReference type="ARBA" id="ARBA00023008"/>
    </source>
</evidence>
<dbReference type="AlphaFoldDB" id="A0A430UTX2"/>
<dbReference type="Gene3D" id="3.40.1110.10">
    <property type="entry name" value="Calcium-transporting ATPase, cytoplasmic domain N"/>
    <property type="match status" value="1"/>
</dbReference>
<feature type="transmembrane region" description="Helical" evidence="16">
    <location>
        <begin position="802"/>
        <end position="823"/>
    </location>
</feature>
<dbReference type="SFLD" id="SFLDG00002">
    <property type="entry name" value="C1.7:_P-type_atpase_like"/>
    <property type="match status" value="1"/>
</dbReference>
<dbReference type="GO" id="GO:0140581">
    <property type="term" value="F:P-type monovalent copper transporter activity"/>
    <property type="evidence" value="ECO:0007669"/>
    <property type="project" value="UniProtKB-EC"/>
</dbReference>
<evidence type="ECO:0000256" key="13">
    <source>
        <dbReference type="ARBA" id="ARBA00023065"/>
    </source>
</evidence>
<dbReference type="Pfam" id="PF00702">
    <property type="entry name" value="Hydrolase"/>
    <property type="match status" value="1"/>
</dbReference>
<dbReference type="InterPro" id="IPR023299">
    <property type="entry name" value="ATPase_P-typ_cyto_dom_N"/>
</dbReference>
<evidence type="ECO:0000256" key="3">
    <source>
        <dbReference type="ARBA" id="ARBA00012517"/>
    </source>
</evidence>
<dbReference type="InterPro" id="IPR044492">
    <property type="entry name" value="P_typ_ATPase_HD_dom"/>
</dbReference>
<proteinExistence type="inferred from homology"/>
<keyword evidence="10" id="KW-1278">Translocase</keyword>
<dbReference type="FunFam" id="3.40.50.1000:FF:000144">
    <property type="entry name" value="copper-transporting ATPase 1 isoform X2"/>
    <property type="match status" value="1"/>
</dbReference>
<name>A0A430UTX2_THESC</name>
<organism evidence="18 20">
    <name type="scientific">Thermus scotoductus</name>
    <dbReference type="NCBI Taxonomy" id="37636"/>
    <lineage>
        <taxon>Bacteria</taxon>
        <taxon>Thermotogati</taxon>
        <taxon>Deinococcota</taxon>
        <taxon>Deinococci</taxon>
        <taxon>Thermales</taxon>
        <taxon>Thermaceae</taxon>
        <taxon>Thermus</taxon>
    </lineage>
</organism>
<feature type="transmembrane region" description="Helical" evidence="16">
    <location>
        <begin position="433"/>
        <end position="455"/>
    </location>
</feature>
<gene>
    <name evidence="18" type="ORF">CSW27_10835</name>
    <name evidence="19" type="ORF">CSW30_01065</name>
</gene>
<evidence type="ECO:0000256" key="10">
    <source>
        <dbReference type="ARBA" id="ARBA00022967"/>
    </source>
</evidence>
<keyword evidence="12" id="KW-0186">Copper</keyword>
<dbReference type="InterPro" id="IPR023298">
    <property type="entry name" value="ATPase_P-typ_TM_dom_sf"/>
</dbReference>
<dbReference type="Pfam" id="PF00122">
    <property type="entry name" value="E1-E2_ATPase"/>
    <property type="match status" value="1"/>
</dbReference>
<dbReference type="SFLD" id="SFLDF00027">
    <property type="entry name" value="p-type_atpase"/>
    <property type="match status" value="1"/>
</dbReference>
<dbReference type="GO" id="GO:0005886">
    <property type="term" value="C:plasma membrane"/>
    <property type="evidence" value="ECO:0007669"/>
    <property type="project" value="UniProtKB-SubCell"/>
</dbReference>
<dbReference type="GO" id="GO:0043682">
    <property type="term" value="F:P-type divalent copper transporter activity"/>
    <property type="evidence" value="ECO:0007669"/>
    <property type="project" value="TreeGrafter"/>
</dbReference>
<feature type="domain" description="HMA" evidence="17">
    <location>
        <begin position="83"/>
        <end position="149"/>
    </location>
</feature>
<dbReference type="GO" id="GO:0012505">
    <property type="term" value="C:endomembrane system"/>
    <property type="evidence" value="ECO:0007669"/>
    <property type="project" value="UniProtKB-SubCell"/>
</dbReference>
<dbReference type="InterPro" id="IPR006121">
    <property type="entry name" value="HMA_dom"/>
</dbReference>
<evidence type="ECO:0000256" key="14">
    <source>
        <dbReference type="ARBA" id="ARBA00023136"/>
    </source>
</evidence>
<dbReference type="GO" id="GO:0005507">
    <property type="term" value="F:copper ion binding"/>
    <property type="evidence" value="ECO:0007669"/>
    <property type="project" value="TreeGrafter"/>
</dbReference>
<feature type="domain" description="HMA" evidence="17">
    <location>
        <begin position="15"/>
        <end position="81"/>
    </location>
</feature>
<dbReference type="GO" id="GO:0016887">
    <property type="term" value="F:ATP hydrolysis activity"/>
    <property type="evidence" value="ECO:0007669"/>
    <property type="project" value="InterPro"/>
</dbReference>
<feature type="transmembrane region" description="Helical" evidence="16">
    <location>
        <begin position="282"/>
        <end position="303"/>
    </location>
</feature>
<evidence type="ECO:0000256" key="5">
    <source>
        <dbReference type="ARBA" id="ARBA00022692"/>
    </source>
</evidence>
<dbReference type="PANTHER" id="PTHR43520:SF8">
    <property type="entry name" value="P-TYPE CU(+) TRANSPORTER"/>
    <property type="match status" value="1"/>
</dbReference>
<dbReference type="InterPro" id="IPR027256">
    <property type="entry name" value="P-typ_ATPase_IB"/>
</dbReference>
<dbReference type="InterPro" id="IPR001757">
    <property type="entry name" value="P_typ_ATPase"/>
</dbReference>
<comment type="catalytic activity">
    <reaction evidence="15">
        <text>Cu(+)(in) + ATP + H2O = Cu(+)(out) + ADP + phosphate + H(+)</text>
        <dbReference type="Rhea" id="RHEA:25792"/>
        <dbReference type="ChEBI" id="CHEBI:15377"/>
        <dbReference type="ChEBI" id="CHEBI:15378"/>
        <dbReference type="ChEBI" id="CHEBI:30616"/>
        <dbReference type="ChEBI" id="CHEBI:43474"/>
        <dbReference type="ChEBI" id="CHEBI:49552"/>
        <dbReference type="ChEBI" id="CHEBI:456216"/>
        <dbReference type="EC" id="7.2.2.8"/>
    </reaction>
</comment>
<dbReference type="SUPFAM" id="SSF56784">
    <property type="entry name" value="HAD-like"/>
    <property type="match status" value="1"/>
</dbReference>
<evidence type="ECO:0000256" key="15">
    <source>
        <dbReference type="ARBA" id="ARBA00049289"/>
    </source>
</evidence>
<feature type="transmembrane region" description="Helical" evidence="16">
    <location>
        <begin position="176"/>
        <end position="194"/>
    </location>
</feature>
<feature type="transmembrane region" description="Helical" evidence="16">
    <location>
        <begin position="461"/>
        <end position="484"/>
    </location>
</feature>
<evidence type="ECO:0000313" key="18">
    <source>
        <dbReference type="EMBL" id="RTI12175.1"/>
    </source>
</evidence>
<sequence>MEVNRITQPSGPGTASLCLPLRELKDPGQAESLAKTLRQMEGVEAVQVNLPRQEVHITYNPGVISLADVVESVERAGYSVGRNELRVHITGMHCASCVTHIENLLRTVPGVLEANVNPATSVATVVYVPGTADFRAIQTALESTGYRTAYPLNQPVAPDEEAEAYAREYKGLMAKFWLAALVSVPTVLVAYPRVSWLYAPYLFSWTISEETVRLLWVLSGLLTLPVMFYSGRHFFVGAASAFRRHAADMNTLIALGTGAAWLYSTAALAFPRLFPPGTAEPFYDVTAVVTALVVLGQALEVRARGQTSQAIRKLIGLQAKTARVLREGRELEIPVEEVEVGDVVIVRPGEKVPVDGVIIEGESALDESMLTGESLPVDKQPGDEVIGGTINTTGSFKFRATKVGKDTALAQIVKMVQEAMGSKAPIARLADVVSGYFVPAVMIIAILTFLAWLNFGPSPALAYAVVTAVTVLIIACPCAVGMAVPLSMVAGLGKAAEHGVLIRNGEALQTASALNVVVLDKTGTITKGKPELTDALPAAGFDERTLIFLAASADRPSEHPLAQAIVKGAEVRGLRPLEPSAFKAIPGHGVEAVVDGKRVLVGNRKLMEREKVDVTSLDEAVERLQGEGKTAMYVAVDSQAAGVVAVADTVKEDSIEAIRVMQQMGLEVVMLTGDNERTARSIARQVGIERVLAEVLPEEKANRVHALKAEGKKVGMVGDGINDAPALVEADVGFAIGTGTDVAIEAADITLIGGSLKGVAYAIEISKATMRNAKQNLFGAFIYNVLGIPIAAGILFPFFGILLSPILAGAAMALSSVTVVSNANRLRFFKARSFT</sequence>
<dbReference type="EC" id="7.2.2.8" evidence="3"/>
<evidence type="ECO:0000313" key="20">
    <source>
        <dbReference type="Proteomes" id="UP000287155"/>
    </source>
</evidence>
<dbReference type="InterPro" id="IPR036412">
    <property type="entry name" value="HAD-like_sf"/>
</dbReference>
<feature type="transmembrane region" description="Helical" evidence="16">
    <location>
        <begin position="214"/>
        <end position="231"/>
    </location>
</feature>
<dbReference type="PRINTS" id="PR00119">
    <property type="entry name" value="CATATPASE"/>
</dbReference>
<keyword evidence="5 16" id="KW-0812">Transmembrane</keyword>
<keyword evidence="16" id="KW-1003">Cell membrane</keyword>
<evidence type="ECO:0000256" key="9">
    <source>
        <dbReference type="ARBA" id="ARBA00022840"/>
    </source>
</evidence>
<dbReference type="SUPFAM" id="SSF55008">
    <property type="entry name" value="HMA, heavy metal-associated domain"/>
    <property type="match status" value="2"/>
</dbReference>
<dbReference type="PANTHER" id="PTHR43520">
    <property type="entry name" value="ATP7, ISOFORM B"/>
    <property type="match status" value="1"/>
</dbReference>
<dbReference type="Gene3D" id="3.30.70.100">
    <property type="match status" value="2"/>
</dbReference>
<dbReference type="Proteomes" id="UP000287173">
    <property type="component" value="Unassembled WGS sequence"/>
</dbReference>
<dbReference type="Gene3D" id="3.40.50.1000">
    <property type="entry name" value="HAD superfamily/HAD-like"/>
    <property type="match status" value="1"/>
</dbReference>
<comment type="caution">
    <text evidence="18">The sequence shown here is derived from an EMBL/GenBank/DDBJ whole genome shotgun (WGS) entry which is preliminary data.</text>
</comment>
<reference evidence="20 21" key="1">
    <citation type="journal article" date="2019" name="Extremophiles">
        <title>Biogeography of thermophiles and predominance of Thermus scotoductus in domestic water heaters.</title>
        <authorList>
            <person name="Wilpiszeski R.L."/>
            <person name="Zhang Z."/>
            <person name="House C.H."/>
        </authorList>
    </citation>
    <scope>NUCLEOTIDE SEQUENCE [LARGE SCALE GENOMIC DNA]</scope>
    <source>
        <strain evidence="18 20">14_S14</strain>
        <strain evidence="19 21">17_S17</strain>
    </source>
</reference>
<evidence type="ECO:0000259" key="17">
    <source>
        <dbReference type="PROSITE" id="PS50846"/>
    </source>
</evidence>
<accession>A0A430UTX2</accession>
<dbReference type="EMBL" id="PEMJ01000333">
    <property type="protein sequence ID" value="RTI12175.1"/>
    <property type="molecule type" value="Genomic_DNA"/>
</dbReference>
<dbReference type="FunFam" id="2.70.150.10:FF:000002">
    <property type="entry name" value="Copper-transporting ATPase 1, putative"/>
    <property type="match status" value="1"/>
</dbReference>
<keyword evidence="9 16" id="KW-0067">ATP-binding</keyword>
<dbReference type="SFLD" id="SFLDS00003">
    <property type="entry name" value="Haloacid_Dehalogenase"/>
    <property type="match status" value="1"/>
</dbReference>
<dbReference type="CDD" id="cd02094">
    <property type="entry name" value="P-type_ATPase_Cu-like"/>
    <property type="match status" value="1"/>
</dbReference>
<keyword evidence="14 16" id="KW-0472">Membrane</keyword>
<keyword evidence="7 16" id="KW-0547">Nucleotide-binding</keyword>
<evidence type="ECO:0000313" key="21">
    <source>
        <dbReference type="Proteomes" id="UP000287173"/>
    </source>
</evidence>
<evidence type="ECO:0000256" key="4">
    <source>
        <dbReference type="ARBA" id="ARBA00022448"/>
    </source>
</evidence>
<dbReference type="FunFam" id="3.30.70.100:FF:000001">
    <property type="entry name" value="ATPase copper transporting beta"/>
    <property type="match status" value="1"/>
</dbReference>
<keyword evidence="6 16" id="KW-0479">Metal-binding</keyword>
<dbReference type="SUPFAM" id="SSF81653">
    <property type="entry name" value="Calcium ATPase, transduction domain A"/>
    <property type="match status" value="1"/>
</dbReference>